<accession>A0A0K8RRA2</accession>
<protein>
    <submittedName>
        <fullName evidence="7">Putative metalloprotease</fullName>
    </submittedName>
</protein>
<evidence type="ECO:0000256" key="5">
    <source>
        <dbReference type="PROSITE-ProRule" id="PRU00276"/>
    </source>
</evidence>
<feature type="binding site" evidence="5">
    <location>
        <position position="55"/>
    </location>
    <ligand>
        <name>Zn(2+)</name>
        <dbReference type="ChEBI" id="CHEBI:29105"/>
        <note>catalytic</note>
    </ligand>
</feature>
<keyword evidence="4 7" id="KW-0482">Metalloprotease</keyword>
<dbReference type="PROSITE" id="PS50215">
    <property type="entry name" value="ADAM_MEPRO"/>
    <property type="match status" value="1"/>
</dbReference>
<organism evidence="7">
    <name type="scientific">Ixodes ricinus</name>
    <name type="common">Common tick</name>
    <name type="synonym">Acarus ricinus</name>
    <dbReference type="NCBI Taxonomy" id="34613"/>
    <lineage>
        <taxon>Eukaryota</taxon>
        <taxon>Metazoa</taxon>
        <taxon>Ecdysozoa</taxon>
        <taxon>Arthropoda</taxon>
        <taxon>Chelicerata</taxon>
        <taxon>Arachnida</taxon>
        <taxon>Acari</taxon>
        <taxon>Parasitiformes</taxon>
        <taxon>Ixodida</taxon>
        <taxon>Ixodoidea</taxon>
        <taxon>Ixodidae</taxon>
        <taxon>Ixodinae</taxon>
        <taxon>Ixodes</taxon>
    </lineage>
</organism>
<sequence length="127" mass="14053">MELADRFKHYDKDISDVKGVSEIGGFCSEGRRIAIVEDTPSTYSMIQLLAHELAHTLGATHDGFAHSTKTAMPMDACPNHGYMMSPSAYGINSGHFSNCSVIQIREFINNLSEDCRKVKSNIKINQT</sequence>
<name>A0A0K8RRA2_IXORI</name>
<keyword evidence="2" id="KW-0378">Hydrolase</keyword>
<evidence type="ECO:0000259" key="6">
    <source>
        <dbReference type="PROSITE" id="PS50215"/>
    </source>
</evidence>
<keyword evidence="5" id="KW-0479">Metal-binding</keyword>
<dbReference type="PANTHER" id="PTHR11905">
    <property type="entry name" value="ADAM A DISINTEGRIN AND METALLOPROTEASE DOMAIN"/>
    <property type="match status" value="1"/>
</dbReference>
<keyword evidence="3 5" id="KW-0862">Zinc</keyword>
<dbReference type="PANTHER" id="PTHR11905:SF159">
    <property type="entry name" value="ADAM METALLOPROTEASE"/>
    <property type="match status" value="1"/>
</dbReference>
<proteinExistence type="evidence at transcript level"/>
<reference evidence="7" key="1">
    <citation type="submission" date="2012-12" db="EMBL/GenBank/DDBJ databases">
        <title>Identification and characterization of a phenylalanine ammonia-lyase gene family in Isatis indigotica Fort.</title>
        <authorList>
            <person name="Liu Q."/>
            <person name="Chen J."/>
            <person name="Zhou X."/>
            <person name="Di P."/>
            <person name="Xiao Y."/>
            <person name="Xuan H."/>
            <person name="Zhang L."/>
            <person name="Chen W."/>
        </authorList>
    </citation>
    <scope>NUCLEOTIDE SEQUENCE</scope>
    <source>
        <tissue evidence="7">Salivary gland</tissue>
    </source>
</reference>
<dbReference type="GO" id="GO:0006509">
    <property type="term" value="P:membrane protein ectodomain proteolysis"/>
    <property type="evidence" value="ECO:0007669"/>
    <property type="project" value="TreeGrafter"/>
</dbReference>
<feature type="binding site" evidence="5">
    <location>
        <position position="61"/>
    </location>
    <ligand>
        <name>Zn(2+)</name>
        <dbReference type="ChEBI" id="CHEBI:29105"/>
        <note>catalytic</note>
    </ligand>
</feature>
<feature type="active site" evidence="5">
    <location>
        <position position="52"/>
    </location>
</feature>
<dbReference type="EMBL" id="GADI01000207">
    <property type="protein sequence ID" value="JAA73601.1"/>
    <property type="molecule type" value="mRNA"/>
</dbReference>
<dbReference type="GO" id="GO:0004222">
    <property type="term" value="F:metalloendopeptidase activity"/>
    <property type="evidence" value="ECO:0007669"/>
    <property type="project" value="InterPro"/>
</dbReference>
<dbReference type="GO" id="GO:0046872">
    <property type="term" value="F:metal ion binding"/>
    <property type="evidence" value="ECO:0007669"/>
    <property type="project" value="UniProtKB-KW"/>
</dbReference>
<dbReference type="InterPro" id="IPR024079">
    <property type="entry name" value="MetalloPept_cat_dom_sf"/>
</dbReference>
<evidence type="ECO:0000313" key="7">
    <source>
        <dbReference type="EMBL" id="JAA73601.1"/>
    </source>
</evidence>
<evidence type="ECO:0000256" key="2">
    <source>
        <dbReference type="ARBA" id="ARBA00022801"/>
    </source>
</evidence>
<evidence type="ECO:0000256" key="1">
    <source>
        <dbReference type="ARBA" id="ARBA00022670"/>
    </source>
</evidence>
<dbReference type="InterPro" id="IPR001590">
    <property type="entry name" value="Peptidase_M12B"/>
</dbReference>
<feature type="binding site" evidence="5">
    <location>
        <position position="51"/>
    </location>
    <ligand>
        <name>Zn(2+)</name>
        <dbReference type="ChEBI" id="CHEBI:29105"/>
        <note>catalytic</note>
    </ligand>
</feature>
<dbReference type="SUPFAM" id="SSF55486">
    <property type="entry name" value="Metalloproteases ('zincins'), catalytic domain"/>
    <property type="match status" value="1"/>
</dbReference>
<evidence type="ECO:0000256" key="4">
    <source>
        <dbReference type="ARBA" id="ARBA00023049"/>
    </source>
</evidence>
<feature type="non-terminal residue" evidence="7">
    <location>
        <position position="127"/>
    </location>
</feature>
<evidence type="ECO:0000256" key="3">
    <source>
        <dbReference type="ARBA" id="ARBA00022833"/>
    </source>
</evidence>
<dbReference type="AlphaFoldDB" id="A0A0K8RRA2"/>
<dbReference type="Pfam" id="PF01421">
    <property type="entry name" value="Reprolysin"/>
    <property type="match status" value="1"/>
</dbReference>
<dbReference type="Gene3D" id="3.40.390.10">
    <property type="entry name" value="Collagenase (Catalytic Domain)"/>
    <property type="match status" value="1"/>
</dbReference>
<keyword evidence="1 7" id="KW-0645">Protease</keyword>
<comment type="caution">
    <text evidence="5">Lacks conserved residue(s) required for the propagation of feature annotation.</text>
</comment>
<feature type="domain" description="Peptidase M12B" evidence="6">
    <location>
        <begin position="1"/>
        <end position="120"/>
    </location>
</feature>